<reference evidence="3" key="1">
    <citation type="submission" date="2021-01" db="EMBL/GenBank/DDBJ databases">
        <authorList>
            <person name="Corre E."/>
            <person name="Pelletier E."/>
            <person name="Niang G."/>
            <person name="Scheremetjew M."/>
            <person name="Finn R."/>
            <person name="Kale V."/>
            <person name="Holt S."/>
            <person name="Cochrane G."/>
            <person name="Meng A."/>
            <person name="Brown T."/>
            <person name="Cohen L."/>
        </authorList>
    </citation>
    <scope>NUCLEOTIDE SEQUENCE</scope>
    <source>
        <strain evidence="3">308</strain>
    </source>
</reference>
<dbReference type="GO" id="GO:0004843">
    <property type="term" value="F:cysteine-type deubiquitinase activity"/>
    <property type="evidence" value="ECO:0007669"/>
    <property type="project" value="InterPro"/>
</dbReference>
<dbReference type="SUPFAM" id="SSF54001">
    <property type="entry name" value="Cysteine proteinases"/>
    <property type="match status" value="1"/>
</dbReference>
<dbReference type="InterPro" id="IPR038765">
    <property type="entry name" value="Papain-like_cys_pep_sf"/>
</dbReference>
<dbReference type="InterPro" id="IPR028889">
    <property type="entry name" value="USP"/>
</dbReference>
<evidence type="ECO:0000256" key="1">
    <source>
        <dbReference type="SAM" id="MobiDB-lite"/>
    </source>
</evidence>
<dbReference type="Gene3D" id="3.90.70.10">
    <property type="entry name" value="Cysteine proteinases"/>
    <property type="match status" value="1"/>
</dbReference>
<dbReference type="Pfam" id="PF00443">
    <property type="entry name" value="UCH"/>
    <property type="match status" value="1"/>
</dbReference>
<dbReference type="GO" id="GO:0005829">
    <property type="term" value="C:cytosol"/>
    <property type="evidence" value="ECO:0007669"/>
    <property type="project" value="TreeGrafter"/>
</dbReference>
<accession>A0A7S1BAV7</accession>
<dbReference type="InterPro" id="IPR050164">
    <property type="entry name" value="Peptidase_C19"/>
</dbReference>
<gene>
    <name evidence="3" type="ORF">CHYS00102_LOCUS7565</name>
</gene>
<dbReference type="CDD" id="cd02257">
    <property type="entry name" value="Peptidase_C19"/>
    <property type="match status" value="1"/>
</dbReference>
<evidence type="ECO:0000259" key="2">
    <source>
        <dbReference type="PROSITE" id="PS50235"/>
    </source>
</evidence>
<dbReference type="PANTHER" id="PTHR24006">
    <property type="entry name" value="UBIQUITIN CARBOXYL-TERMINAL HYDROLASE"/>
    <property type="match status" value="1"/>
</dbReference>
<dbReference type="CDD" id="cd20404">
    <property type="entry name" value="Tudor_Agenet_AtEML-like"/>
    <property type="match status" value="1"/>
</dbReference>
<dbReference type="GO" id="GO:0005634">
    <property type="term" value="C:nucleus"/>
    <property type="evidence" value="ECO:0007669"/>
    <property type="project" value="TreeGrafter"/>
</dbReference>
<dbReference type="InterPro" id="IPR018200">
    <property type="entry name" value="USP_CS"/>
</dbReference>
<dbReference type="AlphaFoldDB" id="A0A7S1BAV7"/>
<dbReference type="PROSITE" id="PS00972">
    <property type="entry name" value="USP_1"/>
    <property type="match status" value="1"/>
</dbReference>
<dbReference type="PROSITE" id="PS50235">
    <property type="entry name" value="USP_3"/>
    <property type="match status" value="1"/>
</dbReference>
<evidence type="ECO:0000313" key="3">
    <source>
        <dbReference type="EMBL" id="CAD8880380.1"/>
    </source>
</evidence>
<name>A0A7S1BAV7_9STRA</name>
<proteinExistence type="predicted"/>
<sequence>MSNQNRSDTESLNDDRNDIFDDFVGIKNLGATCYASSSIQLVLHAILSGEESQEFLNCTPPIHKRDIEAKHLIKKESCGNDQRDRDYEELVCQSFTKPTTDDLIFDLQHGNKSLLDDSNPSSTVGYQLNKIESNATIQPMTRFISQWYLLRHQAFLLPRLKNLNKQNLVLDPATFLHSFYGTTESENVWNPHEERDAFEFFSALLDKLISENGSESIKMTCEGRSLQSLIEMSEMTSGSDKMLSKSSNSDDNHNLDSFNSGIIDSNQLSCDDLNSNENENNEIANIDNGRKIFKATKCRHWEKPLRIISLPVPSGSNSNQPDGATSKYVTLEDCFRAYTAPEVVQYNWYDNNSSKPCSECKNMYWENSKKTTLNNSSSLQRKCRLEESKYFVNPDTANFTVRRTELRSKNLPPKLIIHLKRFKWDRSQNSGHVHKIKKKVIIPEVLDLSEEKGQNWENTERSQHSKSKTSKYLLTGAIVHIGNSSEGGHYVCYLRNRNSTSHNKYGQWVLCDDEKIIPLRPSIRVPSILHGGENIKTFSYQDDGAAMVLLYDSLEKRTCKEQCILHGPIPKVSQLYHFACSALTKSNNPKELGTDFEIELVLTVLFCILFPLKKVEEIKRFASYLLNLLDASLGASKEVMLNHASRFLLTTSALGSKIVLAIISIDSVDTMKIVTSLFVSSVDLLFEHPDKPQLDHSLISQGVIIPVLTALPNIQSNMLQENLIETINRLLYLLIKHEVYFEPVMVNIVNLSQEERLQRIFVSLPLGIAPVDLLMNAIDFFLLRLKNSINCSQIYENLIQILSSRTTRYKTKGIKPSMQFFECFVTYIFEQCNLLKTKADALHVTQDFKSILTLIDLNDSLKNKRVEVLFEVMIQKLCSIFSHKSGNGLLIESYENEYPRMSLSFLRFLLRLLKRPEVTDWIRIRTDISTQLCVFFKLEKVSFDQFPIDGSMNDLACPQTCSRIKILQYIEITLKNLKDKQNLIPSTYDSDDDPELIIGRRIAVCWAKGRFYKGTVMSYSNTRRKHKINYDDGDTKEYSLLKKTWKWD</sequence>
<dbReference type="InterPro" id="IPR001394">
    <property type="entry name" value="Peptidase_C19_UCH"/>
</dbReference>
<dbReference type="Gene3D" id="2.30.30.140">
    <property type="match status" value="1"/>
</dbReference>
<feature type="region of interest" description="Disordered" evidence="1">
    <location>
        <begin position="237"/>
        <end position="258"/>
    </location>
</feature>
<dbReference type="GO" id="GO:0016579">
    <property type="term" value="P:protein deubiquitination"/>
    <property type="evidence" value="ECO:0007669"/>
    <property type="project" value="InterPro"/>
</dbReference>
<organism evidence="3">
    <name type="scientific">Corethron hystrix</name>
    <dbReference type="NCBI Taxonomy" id="216773"/>
    <lineage>
        <taxon>Eukaryota</taxon>
        <taxon>Sar</taxon>
        <taxon>Stramenopiles</taxon>
        <taxon>Ochrophyta</taxon>
        <taxon>Bacillariophyta</taxon>
        <taxon>Coscinodiscophyceae</taxon>
        <taxon>Corethrophycidae</taxon>
        <taxon>Corethrales</taxon>
        <taxon>Corethraceae</taxon>
        <taxon>Corethron</taxon>
    </lineage>
</organism>
<protein>
    <recommendedName>
        <fullName evidence="2">USP domain-containing protein</fullName>
    </recommendedName>
</protein>
<dbReference type="EMBL" id="HBFR01010434">
    <property type="protein sequence ID" value="CAD8880380.1"/>
    <property type="molecule type" value="Transcribed_RNA"/>
</dbReference>
<feature type="domain" description="USP" evidence="2">
    <location>
        <begin position="24"/>
        <end position="554"/>
    </location>
</feature>